<gene>
    <name evidence="2" type="ORF">SPARVUS_LOCUS14569836</name>
</gene>
<comment type="caution">
    <text evidence="2">The sequence shown here is derived from an EMBL/GenBank/DDBJ whole genome shotgun (WGS) entry which is preliminary data.</text>
</comment>
<dbReference type="Proteomes" id="UP001162483">
    <property type="component" value="Unassembled WGS sequence"/>
</dbReference>
<feature type="transmembrane region" description="Helical" evidence="1">
    <location>
        <begin position="18"/>
        <end position="38"/>
    </location>
</feature>
<evidence type="ECO:0000313" key="3">
    <source>
        <dbReference type="Proteomes" id="UP001162483"/>
    </source>
</evidence>
<keyword evidence="1" id="KW-0472">Membrane</keyword>
<keyword evidence="1" id="KW-1133">Transmembrane helix</keyword>
<keyword evidence="3" id="KW-1185">Reference proteome</keyword>
<keyword evidence="1" id="KW-0812">Transmembrane</keyword>
<reference evidence="2" key="1">
    <citation type="submission" date="2023-05" db="EMBL/GenBank/DDBJ databases">
        <authorList>
            <person name="Stuckert A."/>
        </authorList>
    </citation>
    <scope>NUCLEOTIDE SEQUENCE</scope>
</reference>
<accession>A0ABN9GT29</accession>
<evidence type="ECO:0000256" key="1">
    <source>
        <dbReference type="SAM" id="Phobius"/>
    </source>
</evidence>
<proteinExistence type="predicted"/>
<dbReference type="EMBL" id="CATNWA010019135">
    <property type="protein sequence ID" value="CAI9611497.1"/>
    <property type="molecule type" value="Genomic_DNA"/>
</dbReference>
<sequence length="39" mass="4414">MHCMTRHQSALRQKVCKLLIFGSYCCFGSLTLMCYPGAD</sequence>
<evidence type="ECO:0000313" key="2">
    <source>
        <dbReference type="EMBL" id="CAI9611497.1"/>
    </source>
</evidence>
<name>A0ABN9GT29_9NEOB</name>
<protein>
    <submittedName>
        <fullName evidence="2">Uncharacterized protein</fullName>
    </submittedName>
</protein>
<organism evidence="2 3">
    <name type="scientific">Staurois parvus</name>
    <dbReference type="NCBI Taxonomy" id="386267"/>
    <lineage>
        <taxon>Eukaryota</taxon>
        <taxon>Metazoa</taxon>
        <taxon>Chordata</taxon>
        <taxon>Craniata</taxon>
        <taxon>Vertebrata</taxon>
        <taxon>Euteleostomi</taxon>
        <taxon>Amphibia</taxon>
        <taxon>Batrachia</taxon>
        <taxon>Anura</taxon>
        <taxon>Neobatrachia</taxon>
        <taxon>Ranoidea</taxon>
        <taxon>Ranidae</taxon>
        <taxon>Staurois</taxon>
    </lineage>
</organism>